<dbReference type="Proteomes" id="UP000230233">
    <property type="component" value="Chromosome V"/>
</dbReference>
<organism evidence="3 4">
    <name type="scientific">Caenorhabditis nigoni</name>
    <dbReference type="NCBI Taxonomy" id="1611254"/>
    <lineage>
        <taxon>Eukaryota</taxon>
        <taxon>Metazoa</taxon>
        <taxon>Ecdysozoa</taxon>
        <taxon>Nematoda</taxon>
        <taxon>Chromadorea</taxon>
        <taxon>Rhabditida</taxon>
        <taxon>Rhabditina</taxon>
        <taxon>Rhabditomorpha</taxon>
        <taxon>Rhabditoidea</taxon>
        <taxon>Rhabditidae</taxon>
        <taxon>Peloderinae</taxon>
        <taxon>Caenorhabditis</taxon>
    </lineage>
</organism>
<proteinExistence type="predicted"/>
<evidence type="ECO:0000313" key="4">
    <source>
        <dbReference type="Proteomes" id="UP000230233"/>
    </source>
</evidence>
<dbReference type="STRING" id="1611254.A0A2G5TDH2"/>
<keyword evidence="4" id="KW-1185">Reference proteome</keyword>
<feature type="compositionally biased region" description="Basic and acidic residues" evidence="2">
    <location>
        <begin position="1"/>
        <end position="45"/>
    </location>
</feature>
<evidence type="ECO:0000256" key="1">
    <source>
        <dbReference type="SAM" id="Coils"/>
    </source>
</evidence>
<evidence type="ECO:0000313" key="3">
    <source>
        <dbReference type="EMBL" id="PIC25404.1"/>
    </source>
</evidence>
<dbReference type="OrthoDB" id="5883733at2759"/>
<dbReference type="EMBL" id="PDUG01000005">
    <property type="protein sequence ID" value="PIC25404.1"/>
    <property type="molecule type" value="Genomic_DNA"/>
</dbReference>
<feature type="region of interest" description="Disordered" evidence="2">
    <location>
        <begin position="1"/>
        <end position="49"/>
    </location>
</feature>
<sequence length="320" mass="37398">MQSKIDESQRKHDDEMSKTKLEYAQKVKQVQDENSKESKQMEKDHKRQMKNLQATHDAALLRLDEKLETVKREGKQKIKEMTDENERIASQQVEQVLEYQEKLKKLEAYHQTKVSEVKELHQQLKEKIVESEKKQRKLEQQLTLEAAEQLNSELSRQISQHDNCEVLKEFMSIMKTMENAETGLRRINALCSSKLSEKEESDAELNIQKIAGSESTLTNQVFQFRQIIINRQNVNKELLRICQDYVRAFEKSLKSKKFMLLCTKLPSAIETKNQSEITELGRKAGELSEELEEKRGQITGESLLITFTKFRMLVCMSRAI</sequence>
<dbReference type="AlphaFoldDB" id="A0A2G5TDH2"/>
<gene>
    <name evidence="3" type="primary">Cnig_chr_V.g18352</name>
    <name evidence="3" type="ORF">B9Z55_018352</name>
</gene>
<accession>A0A2G5TDH2</accession>
<feature type="coiled-coil region" evidence="1">
    <location>
        <begin position="71"/>
        <end position="157"/>
    </location>
</feature>
<name>A0A2G5TDH2_9PELO</name>
<reference evidence="4" key="1">
    <citation type="submission" date="2017-10" db="EMBL/GenBank/DDBJ databases">
        <title>Rapid genome shrinkage in a self-fertile nematode reveals novel sperm competition proteins.</title>
        <authorList>
            <person name="Yin D."/>
            <person name="Schwarz E.M."/>
            <person name="Thomas C.G."/>
            <person name="Felde R.L."/>
            <person name="Korf I.F."/>
            <person name="Cutter A.D."/>
            <person name="Schartner C.M."/>
            <person name="Ralston E.J."/>
            <person name="Meyer B.J."/>
            <person name="Haag E.S."/>
        </authorList>
    </citation>
    <scope>NUCLEOTIDE SEQUENCE [LARGE SCALE GENOMIC DNA]</scope>
    <source>
        <strain evidence="4">JU1422</strain>
    </source>
</reference>
<keyword evidence="1" id="KW-0175">Coiled coil</keyword>
<comment type="caution">
    <text evidence="3">The sequence shown here is derived from an EMBL/GenBank/DDBJ whole genome shotgun (WGS) entry which is preliminary data.</text>
</comment>
<protein>
    <submittedName>
        <fullName evidence="3">Uncharacterized protein</fullName>
    </submittedName>
</protein>
<evidence type="ECO:0000256" key="2">
    <source>
        <dbReference type="SAM" id="MobiDB-lite"/>
    </source>
</evidence>